<gene>
    <name evidence="5" type="ORF">FLL46_22870</name>
</gene>
<dbReference type="Pfam" id="PF00990">
    <property type="entry name" value="GGDEF"/>
    <property type="match status" value="1"/>
</dbReference>
<evidence type="ECO:0000313" key="5">
    <source>
        <dbReference type="EMBL" id="TQV84463.1"/>
    </source>
</evidence>
<dbReference type="Proteomes" id="UP000315439">
    <property type="component" value="Unassembled WGS sequence"/>
</dbReference>
<name>A0A545U4Y1_9GAMM</name>
<dbReference type="NCBIfam" id="TIGR00254">
    <property type="entry name" value="GGDEF"/>
    <property type="match status" value="1"/>
</dbReference>
<comment type="caution">
    <text evidence="5">The sequence shown here is derived from an EMBL/GenBank/DDBJ whole genome shotgun (WGS) entry which is preliminary data.</text>
</comment>
<dbReference type="SMART" id="SM00267">
    <property type="entry name" value="GGDEF"/>
    <property type="match status" value="1"/>
</dbReference>
<proteinExistence type="predicted"/>
<evidence type="ECO:0000259" key="4">
    <source>
        <dbReference type="PROSITE" id="PS50887"/>
    </source>
</evidence>
<feature type="region of interest" description="Disordered" evidence="3">
    <location>
        <begin position="125"/>
        <end position="148"/>
    </location>
</feature>
<dbReference type="OrthoDB" id="9812260at2"/>
<feature type="domain" description="GGDEF" evidence="4">
    <location>
        <begin position="189"/>
        <end position="322"/>
    </location>
</feature>
<accession>A0A545U4Y1</accession>
<evidence type="ECO:0000256" key="1">
    <source>
        <dbReference type="ARBA" id="ARBA00012528"/>
    </source>
</evidence>
<evidence type="ECO:0000256" key="2">
    <source>
        <dbReference type="ARBA" id="ARBA00034247"/>
    </source>
</evidence>
<dbReference type="CDD" id="cd01949">
    <property type="entry name" value="GGDEF"/>
    <property type="match status" value="1"/>
</dbReference>
<dbReference type="AlphaFoldDB" id="A0A545U4Y1"/>
<dbReference type="PANTHER" id="PTHR45138:SF9">
    <property type="entry name" value="DIGUANYLATE CYCLASE DGCM-RELATED"/>
    <property type="match status" value="1"/>
</dbReference>
<dbReference type="InterPro" id="IPR043128">
    <property type="entry name" value="Rev_trsase/Diguanyl_cyclase"/>
</dbReference>
<reference evidence="5 6" key="1">
    <citation type="submission" date="2019-07" db="EMBL/GenBank/DDBJ databases">
        <title>Draft genome for Aliikangiella sp. M105.</title>
        <authorList>
            <person name="Wang G."/>
        </authorList>
    </citation>
    <scope>NUCLEOTIDE SEQUENCE [LARGE SCALE GENOMIC DNA]</scope>
    <source>
        <strain evidence="5 6">M105</strain>
    </source>
</reference>
<dbReference type="EMBL" id="VIKS01000014">
    <property type="protein sequence ID" value="TQV84463.1"/>
    <property type="molecule type" value="Genomic_DNA"/>
</dbReference>
<evidence type="ECO:0000256" key="3">
    <source>
        <dbReference type="SAM" id="MobiDB-lite"/>
    </source>
</evidence>
<evidence type="ECO:0000313" key="6">
    <source>
        <dbReference type="Proteomes" id="UP000315439"/>
    </source>
</evidence>
<comment type="catalytic activity">
    <reaction evidence="2">
        <text>2 GTP = 3',3'-c-di-GMP + 2 diphosphate</text>
        <dbReference type="Rhea" id="RHEA:24898"/>
        <dbReference type="ChEBI" id="CHEBI:33019"/>
        <dbReference type="ChEBI" id="CHEBI:37565"/>
        <dbReference type="ChEBI" id="CHEBI:58805"/>
        <dbReference type="EC" id="2.7.7.65"/>
    </reaction>
</comment>
<dbReference type="PROSITE" id="PS50887">
    <property type="entry name" value="GGDEF"/>
    <property type="match status" value="1"/>
</dbReference>
<dbReference type="PANTHER" id="PTHR45138">
    <property type="entry name" value="REGULATORY COMPONENTS OF SENSORY TRANSDUCTION SYSTEM"/>
    <property type="match status" value="1"/>
</dbReference>
<dbReference type="InterPro" id="IPR029787">
    <property type="entry name" value="Nucleotide_cyclase"/>
</dbReference>
<dbReference type="InterPro" id="IPR000160">
    <property type="entry name" value="GGDEF_dom"/>
</dbReference>
<feature type="compositionally biased region" description="Basic and acidic residues" evidence="3">
    <location>
        <begin position="132"/>
        <end position="148"/>
    </location>
</feature>
<organism evidence="5 6">
    <name type="scientific">Aliikangiella coralliicola</name>
    <dbReference type="NCBI Taxonomy" id="2592383"/>
    <lineage>
        <taxon>Bacteria</taxon>
        <taxon>Pseudomonadati</taxon>
        <taxon>Pseudomonadota</taxon>
        <taxon>Gammaproteobacteria</taxon>
        <taxon>Oceanospirillales</taxon>
        <taxon>Pleioneaceae</taxon>
        <taxon>Aliikangiella</taxon>
    </lineage>
</organism>
<dbReference type="GO" id="GO:0052621">
    <property type="term" value="F:diguanylate cyclase activity"/>
    <property type="evidence" value="ECO:0007669"/>
    <property type="project" value="UniProtKB-EC"/>
</dbReference>
<dbReference type="Gene3D" id="3.30.70.270">
    <property type="match status" value="1"/>
</dbReference>
<dbReference type="InterPro" id="IPR050469">
    <property type="entry name" value="Diguanylate_Cyclase"/>
</dbReference>
<dbReference type="SUPFAM" id="SSF55073">
    <property type="entry name" value="Nucleotide cyclase"/>
    <property type="match status" value="1"/>
</dbReference>
<dbReference type="EC" id="2.7.7.65" evidence="1"/>
<protein>
    <recommendedName>
        <fullName evidence="1">diguanylate cyclase</fullName>
        <ecNumber evidence="1">2.7.7.65</ecNumber>
    </recommendedName>
</protein>
<keyword evidence="6" id="KW-1185">Reference proteome</keyword>
<sequence length="322" mass="36296">MVYGVPEERQTDIREAGLKSRTAMAWLRDHHLPAEPICYTVAYEYLFTENSELKQNVDSLDLSSEDYKHSLEKIYKENILNRRYSNLSMSGENVHEYVSEILALLVDSQEELGDMSKVVDKVKSHFSNESNSHTETETEKNGSEKIETKSKVKSAIAKEVASRDELTQALDKKGLIVAIKEAFTESKNFPMSILRIDIDHFKLFNNTNGKMMGDAVLKNLFKSLSSHLKEADIISRFEEDEFIVVLLQTTINDGVSLADELRKKISGLSLKKKGSLSPVHFTISVGVAEFSGKGSFDLSMDKAKKALFRSKDLGRNCVNLEK</sequence>